<dbReference type="EMBL" id="CP002417">
    <property type="protein sequence ID" value="ADU39409.1"/>
    <property type="molecule type" value="Genomic_DNA"/>
</dbReference>
<sequence>MRAGLGVQHARGDIEGLAALVNTVARSATTADMQLAAPVEARLSLYQGGTVIAVLEIAGDQVRWTPQPGGTATVGTPPAPALAALRALLTR</sequence>
<accession>E6V6A0</accession>
<evidence type="ECO:0000313" key="2">
    <source>
        <dbReference type="Proteomes" id="UP000008917"/>
    </source>
</evidence>
<dbReference type="Proteomes" id="UP000008917">
    <property type="component" value="Chromosome"/>
</dbReference>
<reference evidence="1 2" key="2">
    <citation type="journal article" date="2013" name="Genome Announc.">
        <title>Genome of the Root-Associated Plant Growth-Promoting Bacterium Variovorax paradoxus Strain EPS.</title>
        <authorList>
            <person name="Han J.I."/>
            <person name="Spain J.C."/>
            <person name="Leadbetter J.R."/>
            <person name="Ovchinnikova G."/>
            <person name="Goodwin L.A."/>
            <person name="Han C.S."/>
            <person name="Woyke T."/>
            <person name="Davenport K.W."/>
            <person name="Orwin P.M."/>
        </authorList>
    </citation>
    <scope>NUCLEOTIDE SEQUENCE [LARGE SCALE GENOMIC DNA]</scope>
    <source>
        <strain evidence="1 2">EPS</strain>
    </source>
</reference>
<gene>
    <name evidence="1" type="ordered locus">Varpa_5253</name>
</gene>
<proteinExistence type="predicted"/>
<protein>
    <submittedName>
        <fullName evidence="1">Uncharacterized protein</fullName>
    </submittedName>
</protein>
<name>E6V6A0_VARPE</name>
<evidence type="ECO:0000313" key="1">
    <source>
        <dbReference type="EMBL" id="ADU39409.1"/>
    </source>
</evidence>
<dbReference type="HOGENOM" id="CLU_160079_0_0_4"/>
<dbReference type="KEGG" id="vpe:Varpa_5253"/>
<reference evidence="2" key="1">
    <citation type="submission" date="2010-12" db="EMBL/GenBank/DDBJ databases">
        <title>Complete sequence of Variovorax paradoxus EPS.</title>
        <authorList>
            <consortium name="US DOE Joint Genome Institute"/>
            <person name="Lucas S."/>
            <person name="Copeland A."/>
            <person name="Lapidus A."/>
            <person name="Cheng J.-F."/>
            <person name="Goodwin L."/>
            <person name="Pitluck S."/>
            <person name="Teshima H."/>
            <person name="Detter J.C."/>
            <person name="Han C."/>
            <person name="Tapia R."/>
            <person name="Land M."/>
            <person name="Hauser L."/>
            <person name="Kyrpides N."/>
            <person name="Ivanova N."/>
            <person name="Ovchinnikova G."/>
            <person name="Orwin P."/>
            <person name="Han J.-I.G."/>
            <person name="Woyke T."/>
        </authorList>
    </citation>
    <scope>NUCLEOTIDE SEQUENCE [LARGE SCALE GENOMIC DNA]</scope>
    <source>
        <strain evidence="2">EPS</strain>
    </source>
</reference>
<organism evidence="1 2">
    <name type="scientific">Variovorax paradoxus (strain EPS)</name>
    <dbReference type="NCBI Taxonomy" id="595537"/>
    <lineage>
        <taxon>Bacteria</taxon>
        <taxon>Pseudomonadati</taxon>
        <taxon>Pseudomonadota</taxon>
        <taxon>Betaproteobacteria</taxon>
        <taxon>Burkholderiales</taxon>
        <taxon>Comamonadaceae</taxon>
        <taxon>Variovorax</taxon>
    </lineage>
</organism>
<dbReference type="AlphaFoldDB" id="E6V6A0"/>